<dbReference type="PANTHER" id="PTHR42160">
    <property type="entry name" value="URACIL-DNA GLYCOSYLASE SUPERFAMILY PROTEIN"/>
    <property type="match status" value="1"/>
</dbReference>
<protein>
    <recommendedName>
        <fullName evidence="1">Uracil-DNA glycosylase-like domain-containing protein</fullName>
    </recommendedName>
</protein>
<dbReference type="Pfam" id="PF03167">
    <property type="entry name" value="UDG"/>
    <property type="match status" value="1"/>
</dbReference>
<keyword evidence="3" id="KW-1185">Reference proteome</keyword>
<comment type="caution">
    <text evidence="2">The sequence shown here is derived from an EMBL/GenBank/DDBJ whole genome shotgun (WGS) entry which is preliminary data.</text>
</comment>
<accession>A0A918FBH0</accession>
<dbReference type="PANTHER" id="PTHR42160:SF1">
    <property type="entry name" value="URACIL-DNA GLYCOSYLASE SUPERFAMILY PROTEIN"/>
    <property type="match status" value="1"/>
</dbReference>
<dbReference type="Gene3D" id="3.40.470.10">
    <property type="entry name" value="Uracil-DNA glycosylase-like domain"/>
    <property type="match status" value="1"/>
</dbReference>
<dbReference type="RefSeq" id="WP_189085401.1">
    <property type="nucleotide sequence ID" value="NZ_BMRJ01000002.1"/>
</dbReference>
<organism evidence="2 3">
    <name type="scientific">Agromyces mediolanus</name>
    <name type="common">Corynebacterium mediolanum</name>
    <dbReference type="NCBI Taxonomy" id="41986"/>
    <lineage>
        <taxon>Bacteria</taxon>
        <taxon>Bacillati</taxon>
        <taxon>Actinomycetota</taxon>
        <taxon>Actinomycetes</taxon>
        <taxon>Micrococcales</taxon>
        <taxon>Microbacteriaceae</taxon>
        <taxon>Agromyces</taxon>
    </lineage>
</organism>
<dbReference type="EMBL" id="BMRJ01000002">
    <property type="protein sequence ID" value="GGR27844.1"/>
    <property type="molecule type" value="Genomic_DNA"/>
</dbReference>
<proteinExistence type="predicted"/>
<dbReference type="Proteomes" id="UP000610303">
    <property type="component" value="Unassembled WGS sequence"/>
</dbReference>
<dbReference type="SMART" id="SM00987">
    <property type="entry name" value="UreE_C"/>
    <property type="match status" value="1"/>
</dbReference>
<gene>
    <name evidence="2" type="ORF">GCM10010196_21950</name>
</gene>
<dbReference type="InterPro" id="IPR036895">
    <property type="entry name" value="Uracil-DNA_glycosylase-like_sf"/>
</dbReference>
<evidence type="ECO:0000259" key="1">
    <source>
        <dbReference type="SMART" id="SM00986"/>
    </source>
</evidence>
<reference evidence="2" key="1">
    <citation type="journal article" date="2014" name="Int. J. Syst. Evol. Microbiol.">
        <title>Complete genome sequence of Corynebacterium casei LMG S-19264T (=DSM 44701T), isolated from a smear-ripened cheese.</title>
        <authorList>
            <consortium name="US DOE Joint Genome Institute (JGI-PGF)"/>
            <person name="Walter F."/>
            <person name="Albersmeier A."/>
            <person name="Kalinowski J."/>
            <person name="Ruckert C."/>
        </authorList>
    </citation>
    <scope>NUCLEOTIDE SEQUENCE</scope>
    <source>
        <strain evidence="2">JCM 3346</strain>
    </source>
</reference>
<reference evidence="2" key="2">
    <citation type="submission" date="2020-09" db="EMBL/GenBank/DDBJ databases">
        <authorList>
            <person name="Sun Q."/>
            <person name="Ohkuma M."/>
        </authorList>
    </citation>
    <scope>NUCLEOTIDE SEQUENCE</scope>
    <source>
        <strain evidence="2">JCM 3346</strain>
    </source>
</reference>
<name>A0A918FBH0_AGRME</name>
<sequence>MSSEAIASIRAAIVADPANRAFVDAGAQPVFTADPRARILVVGQSPGRQAQDNALPWSDASGARLRDWLGVDEPTFRAPETFAFLSMDFFYPGRGPNGDLPPRPGFAARWHPPILRSMPELRLTLLIGGYAQRHYLGRRGGASLTRTVRDFAEFGPAIVPLVHPSPRNTAWQQRNPWFAAELLPVLRERVAAALAP</sequence>
<dbReference type="InterPro" id="IPR047124">
    <property type="entry name" value="HI_0220.2"/>
</dbReference>
<dbReference type="InterPro" id="IPR005122">
    <property type="entry name" value="Uracil-DNA_glycosylase-like"/>
</dbReference>
<dbReference type="AlphaFoldDB" id="A0A918FBH0"/>
<dbReference type="SMART" id="SM00986">
    <property type="entry name" value="UDG"/>
    <property type="match status" value="1"/>
</dbReference>
<feature type="domain" description="Uracil-DNA glycosylase-like" evidence="1">
    <location>
        <begin position="30"/>
        <end position="187"/>
    </location>
</feature>
<evidence type="ECO:0000313" key="2">
    <source>
        <dbReference type="EMBL" id="GGR27844.1"/>
    </source>
</evidence>
<evidence type="ECO:0000313" key="3">
    <source>
        <dbReference type="Proteomes" id="UP000610303"/>
    </source>
</evidence>
<dbReference type="CDD" id="cd10033">
    <property type="entry name" value="UDG_like"/>
    <property type="match status" value="1"/>
</dbReference>
<dbReference type="SUPFAM" id="SSF52141">
    <property type="entry name" value="Uracil-DNA glycosylase-like"/>
    <property type="match status" value="1"/>
</dbReference>